<keyword evidence="6" id="KW-0411">Iron-sulfur</keyword>
<dbReference type="Pfam" id="PF00355">
    <property type="entry name" value="Rieske"/>
    <property type="match status" value="1"/>
</dbReference>
<dbReference type="RefSeq" id="WP_378261688.1">
    <property type="nucleotide sequence ID" value="NZ_JBHUKR010000004.1"/>
</dbReference>
<dbReference type="CDD" id="cd03469">
    <property type="entry name" value="Rieske_RO_Alpha_N"/>
    <property type="match status" value="1"/>
</dbReference>
<keyword evidence="5" id="KW-0408">Iron</keyword>
<gene>
    <name evidence="9" type="ORF">ACFSXZ_04995</name>
</gene>
<dbReference type="EMBL" id="JBHUKR010000004">
    <property type="protein sequence ID" value="MFD2415681.1"/>
    <property type="molecule type" value="Genomic_DNA"/>
</dbReference>
<dbReference type="Gene3D" id="2.102.10.10">
    <property type="entry name" value="Rieske [2Fe-2S] iron-sulphur domain"/>
    <property type="match status" value="1"/>
</dbReference>
<evidence type="ECO:0000256" key="7">
    <source>
        <dbReference type="SAM" id="MobiDB-lite"/>
    </source>
</evidence>
<keyword evidence="9" id="KW-0223">Dioxygenase</keyword>
<dbReference type="PANTHER" id="PTHR43756:SF1">
    <property type="entry name" value="3-PHENYLPROPIONATE_CINNAMIC ACID DIOXYGENASE SUBUNIT ALPHA"/>
    <property type="match status" value="1"/>
</dbReference>
<evidence type="ECO:0000256" key="6">
    <source>
        <dbReference type="ARBA" id="ARBA00023014"/>
    </source>
</evidence>
<proteinExistence type="inferred from homology"/>
<evidence type="ECO:0000256" key="3">
    <source>
        <dbReference type="ARBA" id="ARBA00022723"/>
    </source>
</evidence>
<keyword evidence="4 9" id="KW-0560">Oxidoreductase</keyword>
<dbReference type="SUPFAM" id="SSF50022">
    <property type="entry name" value="ISP domain"/>
    <property type="match status" value="1"/>
</dbReference>
<keyword evidence="2" id="KW-0001">2Fe-2S</keyword>
<dbReference type="PANTHER" id="PTHR43756">
    <property type="entry name" value="CHOLINE MONOOXYGENASE, CHLOROPLASTIC"/>
    <property type="match status" value="1"/>
</dbReference>
<reference evidence="10" key="1">
    <citation type="journal article" date="2019" name="Int. J. Syst. Evol. Microbiol.">
        <title>The Global Catalogue of Microorganisms (GCM) 10K type strain sequencing project: providing services to taxonomists for standard genome sequencing and annotation.</title>
        <authorList>
            <consortium name="The Broad Institute Genomics Platform"/>
            <consortium name="The Broad Institute Genome Sequencing Center for Infectious Disease"/>
            <person name="Wu L."/>
            <person name="Ma J."/>
        </authorList>
    </citation>
    <scope>NUCLEOTIDE SEQUENCE [LARGE SCALE GENOMIC DNA]</scope>
    <source>
        <strain evidence="10">CGMCC 4.7645</strain>
    </source>
</reference>
<dbReference type="Proteomes" id="UP001597417">
    <property type="component" value="Unassembled WGS sequence"/>
</dbReference>
<evidence type="ECO:0000256" key="5">
    <source>
        <dbReference type="ARBA" id="ARBA00023004"/>
    </source>
</evidence>
<dbReference type="InterPro" id="IPR015879">
    <property type="entry name" value="Ring_hydroxy_dOase_asu_C_dom"/>
</dbReference>
<evidence type="ECO:0000256" key="2">
    <source>
        <dbReference type="ARBA" id="ARBA00022714"/>
    </source>
</evidence>
<evidence type="ECO:0000259" key="8">
    <source>
        <dbReference type="PROSITE" id="PS51296"/>
    </source>
</evidence>
<dbReference type="InterPro" id="IPR017941">
    <property type="entry name" value="Rieske_2Fe-2S"/>
</dbReference>
<dbReference type="InterPro" id="IPR036922">
    <property type="entry name" value="Rieske_2Fe-2S_sf"/>
</dbReference>
<dbReference type="EC" id="1.14.13.-" evidence="9"/>
<dbReference type="GO" id="GO:0051213">
    <property type="term" value="F:dioxygenase activity"/>
    <property type="evidence" value="ECO:0007669"/>
    <property type="project" value="UniProtKB-KW"/>
</dbReference>
<comment type="similarity">
    <text evidence="1">Belongs to the bacterial ring-hydroxylating dioxygenase alpha subunit family.</text>
</comment>
<sequence>MNDRAATVNDDTSRQAPPPGVVSGLFTEDWRVHGSIYSSPEIFRLEQERIFRRCWLYVGHESELPEPGDYKTTFAGTQPVIVTRGSDDGVIRVLLNRCRHRGASVCHDEAGTANFFRCPYHGWTYYNSGGLRGVPYDDAYTRLDRDRLGLTALPRTETYAGFIFTIFAEEGPSLVEYLGNAAPYLDLAAQAGPEGIQLSANSHKIGYDGNWKLQLENTQDGYHFAFVHRSYLAVLSDRAGTPPPVVPNLMANWRTADLGGGHSLGEDTTAAEVTARGLIGGLPFNVVVFPSLAIIGAQVRHVLPKAVDRTEVRLYPMMLKGADNAVNAAILRNHEEFNGPAGAGTTDDMEIAFFRTADGKAATEKDWVVMSRGLDTEKPGENGIVYGHALDELPHRAFYRQWRRLMEEEES</sequence>
<keyword evidence="10" id="KW-1185">Reference proteome</keyword>
<evidence type="ECO:0000256" key="4">
    <source>
        <dbReference type="ARBA" id="ARBA00023002"/>
    </source>
</evidence>
<dbReference type="Gene3D" id="3.90.380.10">
    <property type="entry name" value="Naphthalene 1,2-dioxygenase Alpha Subunit, Chain A, domain 1"/>
    <property type="match status" value="1"/>
</dbReference>
<feature type="domain" description="Rieske" evidence="8">
    <location>
        <begin position="56"/>
        <end position="165"/>
    </location>
</feature>
<name>A0ABW5FLB8_9PSEU</name>
<dbReference type="InterPro" id="IPR001663">
    <property type="entry name" value="Rng_hydr_dOase-A"/>
</dbReference>
<dbReference type="Pfam" id="PF00848">
    <property type="entry name" value="Ring_hydroxyl_A"/>
    <property type="match status" value="1"/>
</dbReference>
<dbReference type="SUPFAM" id="SSF55961">
    <property type="entry name" value="Bet v1-like"/>
    <property type="match status" value="1"/>
</dbReference>
<keyword evidence="3" id="KW-0479">Metal-binding</keyword>
<evidence type="ECO:0000313" key="10">
    <source>
        <dbReference type="Proteomes" id="UP001597417"/>
    </source>
</evidence>
<evidence type="ECO:0000313" key="9">
    <source>
        <dbReference type="EMBL" id="MFD2415681.1"/>
    </source>
</evidence>
<accession>A0ABW5FLB8</accession>
<protein>
    <submittedName>
        <fullName evidence="9">Aromatic ring-hydroxylating dioxygenase subunit alpha</fullName>
        <ecNumber evidence="9">1.14.13.-</ecNumber>
    </submittedName>
</protein>
<dbReference type="PROSITE" id="PS51296">
    <property type="entry name" value="RIESKE"/>
    <property type="match status" value="1"/>
</dbReference>
<organism evidence="9 10">
    <name type="scientific">Amycolatopsis pigmentata</name>
    <dbReference type="NCBI Taxonomy" id="450801"/>
    <lineage>
        <taxon>Bacteria</taxon>
        <taxon>Bacillati</taxon>
        <taxon>Actinomycetota</taxon>
        <taxon>Actinomycetes</taxon>
        <taxon>Pseudonocardiales</taxon>
        <taxon>Pseudonocardiaceae</taxon>
        <taxon>Amycolatopsis</taxon>
    </lineage>
</organism>
<comment type="caution">
    <text evidence="9">The sequence shown here is derived from an EMBL/GenBank/DDBJ whole genome shotgun (WGS) entry which is preliminary data.</text>
</comment>
<dbReference type="PRINTS" id="PR00090">
    <property type="entry name" value="RNGDIOXGNASE"/>
</dbReference>
<feature type="region of interest" description="Disordered" evidence="7">
    <location>
        <begin position="1"/>
        <end position="20"/>
    </location>
</feature>
<evidence type="ECO:0000256" key="1">
    <source>
        <dbReference type="ARBA" id="ARBA00008751"/>
    </source>
</evidence>